<reference evidence="2 3" key="1">
    <citation type="submission" date="2010-08" db="EMBL/GenBank/DDBJ databases">
        <authorList>
            <person name="Harkins D.M."/>
            <person name="Madupu R."/>
            <person name="Durkin A.S."/>
            <person name="Torralba M."/>
            <person name="Methe B."/>
            <person name="Sutton G.G."/>
            <person name="Nelson K.E."/>
        </authorList>
    </citation>
    <scope>NUCLEOTIDE SEQUENCE [LARGE SCALE GENOMIC DNA]</scope>
    <source>
        <strain evidence="2 3">DSM 17678</strain>
    </source>
</reference>
<dbReference type="STRING" id="596315.HMPREF0634_0617"/>
<dbReference type="InterPro" id="IPR027375">
    <property type="entry name" value="DKNYY"/>
</dbReference>
<dbReference type="Pfam" id="PF13644">
    <property type="entry name" value="DKNYY"/>
    <property type="match status" value="1"/>
</dbReference>
<evidence type="ECO:0000256" key="1">
    <source>
        <dbReference type="SAM" id="Phobius"/>
    </source>
</evidence>
<evidence type="ECO:0000313" key="3">
    <source>
        <dbReference type="Proteomes" id="UP000003244"/>
    </source>
</evidence>
<dbReference type="AlphaFoldDB" id="E0E3X5"/>
<keyword evidence="1" id="KW-1133">Transmembrane helix</keyword>
<proteinExistence type="predicted"/>
<dbReference type="Proteomes" id="UP000003244">
    <property type="component" value="Unassembled WGS sequence"/>
</dbReference>
<feature type="transmembrane region" description="Helical" evidence="1">
    <location>
        <begin position="473"/>
        <end position="489"/>
    </location>
</feature>
<evidence type="ECO:0008006" key="4">
    <source>
        <dbReference type="Google" id="ProtNLM"/>
    </source>
</evidence>
<gene>
    <name evidence="2" type="ORF">HMPREF0634_0617</name>
</gene>
<accession>E0E3X5</accession>
<keyword evidence="1" id="KW-0472">Membrane</keyword>
<dbReference type="EMBL" id="ADGQ01000060">
    <property type="protein sequence ID" value="EFM64397.1"/>
    <property type="molecule type" value="Genomic_DNA"/>
</dbReference>
<dbReference type="OrthoDB" id="2003435at2"/>
<evidence type="ECO:0000313" key="2">
    <source>
        <dbReference type="EMBL" id="EFM64397.1"/>
    </source>
</evidence>
<organism evidence="2 3">
    <name type="scientific">Peptostreptococcus stomatis DSM 17678</name>
    <dbReference type="NCBI Taxonomy" id="596315"/>
    <lineage>
        <taxon>Bacteria</taxon>
        <taxon>Bacillati</taxon>
        <taxon>Bacillota</taxon>
        <taxon>Clostridia</taxon>
        <taxon>Peptostreptococcales</taxon>
        <taxon>Peptostreptococcaceae</taxon>
        <taxon>Peptostreptococcus</taxon>
    </lineage>
</organism>
<comment type="caution">
    <text evidence="2">The sequence shown here is derived from an EMBL/GenBank/DDBJ whole genome shotgun (WGS) entry which is preliminary data.</text>
</comment>
<protein>
    <recommendedName>
        <fullName evidence="4">Fusobacterium membrane protein</fullName>
    </recommendedName>
</protein>
<sequence>MTMKNDLNIIEDKNIDYNNIVLKIGLPLIVLLACIFFLYSMAQHDGDYTAISNQGQRIEQSIYYKYDGKVYAMIPSGGYYQVEGADTITFKVVDTDITYNKCVAVDKNNVYFGNKIIRDLNPKAIYSIGNGYFSDGKSTYFCSNQSERNTDLSWPMEVIQSMEYIVSKDKKPQSYIYPYQKLATKRSIKKFDRLIYFATDGKNLYYKGKPLKNADINTISTVSGNGEFFCDKKNVYYKDEILPINNSGQLEIVEIPQEDYFLYDRKTGEVFNGTYRFDEKYAPYEVIGNKSTHAHSMFFISKDGLYYYNSKRHRIERSGDNPFNGDVKALTDNVFSDNDKIYYLNAYEEIRYGKHRIPRTFIKHTLLVAFDSKEGWEKIGDIDHGIIGSLWEKNGLYYYFDNLGNSQLIKDTVYKIRDKKVIDDMMSNIKKRSDDKIGVDYIRNSIAEKKIDPISGETISDASVTIYGSKYKIVRNIGLLVITILIILGRRHYWNSRKY</sequence>
<name>E0E3X5_9FIRM</name>
<dbReference type="eggNOG" id="ENOG502Z8QC">
    <property type="taxonomic scope" value="Bacteria"/>
</dbReference>
<keyword evidence="3" id="KW-1185">Reference proteome</keyword>
<feature type="transmembrane region" description="Helical" evidence="1">
    <location>
        <begin position="20"/>
        <end position="42"/>
    </location>
</feature>
<dbReference type="PROSITE" id="PS51257">
    <property type="entry name" value="PROKAR_LIPOPROTEIN"/>
    <property type="match status" value="1"/>
</dbReference>
<keyword evidence="1" id="KW-0812">Transmembrane</keyword>